<evidence type="ECO:0000259" key="3">
    <source>
        <dbReference type="SMART" id="SM01272"/>
    </source>
</evidence>
<evidence type="ECO:0000313" key="5">
    <source>
        <dbReference type="Proteomes" id="UP000759131"/>
    </source>
</evidence>
<feature type="compositionally biased region" description="Polar residues" evidence="2">
    <location>
        <begin position="309"/>
        <end position="322"/>
    </location>
</feature>
<dbReference type="OrthoDB" id="2275718at2759"/>
<dbReference type="PANTHER" id="PTHR12854:SF7">
    <property type="entry name" value="ATAXIN-2 HOMOLOG"/>
    <property type="match status" value="1"/>
</dbReference>
<dbReference type="InterPro" id="IPR009818">
    <property type="entry name" value="PAM2_motif"/>
</dbReference>
<gene>
    <name evidence="4" type="ORF">OSB1V03_LOCUS2688</name>
</gene>
<dbReference type="AlphaFoldDB" id="A0A7R9KFX6"/>
<feature type="region of interest" description="Disordered" evidence="2">
    <location>
        <begin position="262"/>
        <end position="607"/>
    </location>
</feature>
<feature type="compositionally biased region" description="Gly residues" evidence="2">
    <location>
        <begin position="326"/>
        <end position="337"/>
    </location>
</feature>
<reference evidence="4" key="1">
    <citation type="submission" date="2020-11" db="EMBL/GenBank/DDBJ databases">
        <authorList>
            <person name="Tran Van P."/>
        </authorList>
    </citation>
    <scope>NUCLEOTIDE SEQUENCE</scope>
</reference>
<dbReference type="Pfam" id="PF14438">
    <property type="entry name" value="SM-ATX"/>
    <property type="match status" value="1"/>
</dbReference>
<feature type="compositionally biased region" description="Low complexity" evidence="2">
    <location>
        <begin position="584"/>
        <end position="607"/>
    </location>
</feature>
<accession>A0A7R9KFX6</accession>
<dbReference type="InterPro" id="IPR025852">
    <property type="entry name" value="SM_dom_ATX"/>
</dbReference>
<evidence type="ECO:0000256" key="1">
    <source>
        <dbReference type="ARBA" id="ARBA00007503"/>
    </source>
</evidence>
<dbReference type="InterPro" id="IPR045117">
    <property type="entry name" value="ATXN2-like"/>
</dbReference>
<feature type="compositionally biased region" description="Basic and acidic residues" evidence="2">
    <location>
        <begin position="423"/>
        <end position="434"/>
    </location>
</feature>
<dbReference type="EMBL" id="OC855557">
    <property type="protein sequence ID" value="CAD7622223.1"/>
    <property type="molecule type" value="Genomic_DNA"/>
</dbReference>
<keyword evidence="5" id="KW-1185">Reference proteome</keyword>
<dbReference type="EMBL" id="CAJPIZ010000982">
    <property type="protein sequence ID" value="CAG2102653.1"/>
    <property type="molecule type" value="Genomic_DNA"/>
</dbReference>
<feature type="compositionally biased region" description="Basic and acidic residues" evidence="2">
    <location>
        <begin position="505"/>
        <end position="528"/>
    </location>
</feature>
<dbReference type="Proteomes" id="UP000759131">
    <property type="component" value="Unassembled WGS sequence"/>
</dbReference>
<dbReference type="Pfam" id="PF07145">
    <property type="entry name" value="PAM2"/>
    <property type="match status" value="1"/>
</dbReference>
<feature type="region of interest" description="Disordered" evidence="2">
    <location>
        <begin position="1031"/>
        <end position="1070"/>
    </location>
</feature>
<evidence type="ECO:0000256" key="2">
    <source>
        <dbReference type="SAM" id="MobiDB-lite"/>
    </source>
</evidence>
<feature type="region of interest" description="Disordered" evidence="2">
    <location>
        <begin position="1"/>
        <end position="52"/>
    </location>
</feature>
<feature type="compositionally biased region" description="Low complexity" evidence="2">
    <location>
        <begin position="21"/>
        <end position="31"/>
    </location>
</feature>
<protein>
    <recommendedName>
        <fullName evidence="3">LsmAD domain-containing protein</fullName>
    </recommendedName>
</protein>
<dbReference type="GO" id="GO:0010494">
    <property type="term" value="C:cytoplasmic stress granule"/>
    <property type="evidence" value="ECO:0007669"/>
    <property type="project" value="TreeGrafter"/>
</dbReference>
<feature type="region of interest" description="Disordered" evidence="2">
    <location>
        <begin position="178"/>
        <end position="207"/>
    </location>
</feature>
<proteinExistence type="inferred from homology"/>
<feature type="compositionally biased region" description="Basic and acidic residues" evidence="2">
    <location>
        <begin position="392"/>
        <end position="401"/>
    </location>
</feature>
<feature type="compositionally biased region" description="Polar residues" evidence="2">
    <location>
        <begin position="343"/>
        <end position="355"/>
    </location>
</feature>
<dbReference type="GO" id="GO:0003729">
    <property type="term" value="F:mRNA binding"/>
    <property type="evidence" value="ECO:0007669"/>
    <property type="project" value="TreeGrafter"/>
</dbReference>
<feature type="domain" description="LsmAD" evidence="3">
    <location>
        <begin position="224"/>
        <end position="289"/>
    </location>
</feature>
<feature type="region of interest" description="Disordered" evidence="2">
    <location>
        <begin position="817"/>
        <end position="881"/>
    </location>
</feature>
<dbReference type="GO" id="GO:0034063">
    <property type="term" value="P:stress granule assembly"/>
    <property type="evidence" value="ECO:0007669"/>
    <property type="project" value="TreeGrafter"/>
</dbReference>
<sequence length="1174" mass="127103">MNSNPKNRNKGGGRPPMTSHNNNSNLQNVNNKPQMRQKSLSDTRSGDGMTPEGVYRNARVVHCTTSLVGCLVHIETKDGNKYEGVLRTFSPDFELVIDYVTKIDANYVPIVGSNIGTLLASLQDNNAVSQRDIFQFADVVKIHAINVDLNYATNKGHMMTDTEISRFDSRSLSRDKELVPWDGAGDSGDEFPDLDDHNNGGLSSGGAQNGWAAEDMFRINEDKFQVKSDFDTSLGQYTMALPEVVDKEKEIIARKIAESIEGDQSRQARLSKENDGEDDDGKYSDVVRPTANDNRNPDHRRDNRPNSRKPNSQLTNSGYIINSSGGPPGARSGGRSGPSGPPLSTSTTFHGNKNANPGYKYSPNSNMGSGGGPYKSYRDDNYGQSGGYYKNDNPHDERDSPHSNPQPQRPILDGRRQPQMQGKRRDDSDSKYSNDYKSPAPETTHKNSPPPGIRTEPSSHPKPNANNSANSGANSSLSAMTSSSANKSKSPVNAVVADTTTPVNDKSDAINEQLSDNKELRDSRETAVRDSSANDKPSAPDKPDPTGDATPGGPATGGAPETEIAKKSTLNPNAKTFTPRMPMSSPLSTSATPPSVSSTPSSTVSIPSTGPMTHQAMQPVHSMGQPSQMTVTQQHPQQHRYPNPSLVQIQPQYNVIPHGLTLPLGANPYLMTAANMTAMGPTFAQSNAGQQRNYRGKAPQQQYAHAVRHEYQQQQQHPPIAAAVTGHPVLATAPMTGPQSIPTVSYGQTMVNNAPPQHMYHQMYTQFQPRMNLQLQQHSGGMQMAMPQPVQYDPSQIQHIYATANAVQLQHLVSQAHQHMTNSGPHSGHSTPQSATPTTPLHGGPAPSPVHHQPNQPPTPTPQQTIMYTSPQGAGHQGSGGYPNIVLLPSGHAMAGGHHGGGHGAQLHAHQLSHNSTSANHHSGNGPQSAILPVQLIAGSNAANYNNSAVFASQVIVIRESMTGRNSDGRSGVTASGVCAPLHRAVSRDNEDIVNVLINPNDIIDNTVDERSLDDVLAIVEGVDNRAITDATDGVISRPHKRPKERRKPVRNEPKTSSSPTITVGDERSSVDLKPTQKYGRVFQCIFGVHKPYKKHKEFTFDGFLTVDRHDKGVQLIDVYGKRVSDSKVKSASLLESGNRLVVGHKELEIGDEMSPQEFETGNYFEKQVVTYCD</sequence>
<evidence type="ECO:0000313" key="4">
    <source>
        <dbReference type="EMBL" id="CAD7622223.1"/>
    </source>
</evidence>
<feature type="compositionally biased region" description="Low complexity" evidence="2">
    <location>
        <begin position="546"/>
        <end position="560"/>
    </location>
</feature>
<feature type="compositionally biased region" description="Low complexity" evidence="2">
    <location>
        <begin position="464"/>
        <end position="490"/>
    </location>
</feature>
<organism evidence="4">
    <name type="scientific">Medioppia subpectinata</name>
    <dbReference type="NCBI Taxonomy" id="1979941"/>
    <lineage>
        <taxon>Eukaryota</taxon>
        <taxon>Metazoa</taxon>
        <taxon>Ecdysozoa</taxon>
        <taxon>Arthropoda</taxon>
        <taxon>Chelicerata</taxon>
        <taxon>Arachnida</taxon>
        <taxon>Acari</taxon>
        <taxon>Acariformes</taxon>
        <taxon>Sarcoptiformes</taxon>
        <taxon>Oribatida</taxon>
        <taxon>Brachypylina</taxon>
        <taxon>Oppioidea</taxon>
        <taxon>Oppiidae</taxon>
        <taxon>Medioppia</taxon>
    </lineage>
</organism>
<dbReference type="CDD" id="cd00600">
    <property type="entry name" value="Sm_like"/>
    <property type="match status" value="1"/>
</dbReference>
<feature type="compositionally biased region" description="Basic residues" evidence="2">
    <location>
        <begin position="1038"/>
        <end position="1049"/>
    </location>
</feature>
<dbReference type="InterPro" id="IPR009604">
    <property type="entry name" value="LsmAD_domain"/>
</dbReference>
<feature type="compositionally biased region" description="Polar residues" evidence="2">
    <location>
        <begin position="817"/>
        <end position="839"/>
    </location>
</feature>
<feature type="compositionally biased region" description="Basic and acidic residues" evidence="2">
    <location>
        <begin position="262"/>
        <end position="274"/>
    </location>
</feature>
<comment type="similarity">
    <text evidence="1">Belongs to the ataxin-2 family.</text>
</comment>
<feature type="compositionally biased region" description="Basic and acidic residues" evidence="2">
    <location>
        <begin position="295"/>
        <end position="305"/>
    </location>
</feature>
<dbReference type="PANTHER" id="PTHR12854">
    <property type="entry name" value="ATAXIN 2-RELATED"/>
    <property type="match status" value="1"/>
</dbReference>
<dbReference type="SMART" id="SM01272">
    <property type="entry name" value="LsmAD"/>
    <property type="match status" value="1"/>
</dbReference>
<dbReference type="Pfam" id="PF06741">
    <property type="entry name" value="LsmAD"/>
    <property type="match status" value="1"/>
</dbReference>
<name>A0A7R9KFX6_9ACAR</name>